<dbReference type="InterPro" id="IPR003604">
    <property type="entry name" value="Matrin/U1-like-C_Znf_C2H2"/>
</dbReference>
<dbReference type="PROSITE" id="PS50157">
    <property type="entry name" value="ZINC_FINGER_C2H2_2"/>
    <property type="match status" value="5"/>
</dbReference>
<reference evidence="11" key="1">
    <citation type="journal article" date="2021" name="Mol. Ecol. Resour.">
        <title>Phylogenomic analyses of the genus Drosophila reveals genomic signals of climate adaptation.</title>
        <authorList>
            <person name="Li F."/>
            <person name="Rane R.V."/>
            <person name="Luria V."/>
            <person name="Xiong Z."/>
            <person name="Chen J."/>
            <person name="Li Z."/>
            <person name="Catullo R.A."/>
            <person name="Griffin P.C."/>
            <person name="Schiffer M."/>
            <person name="Pearce S."/>
            <person name="Lee S.F."/>
            <person name="McElroy K."/>
            <person name="Stocker A."/>
            <person name="Shirriffs J."/>
            <person name="Cockerell F."/>
            <person name="Coppin C."/>
            <person name="Sgro C.M."/>
            <person name="Karger A."/>
            <person name="Cain J.W."/>
            <person name="Weber J.A."/>
            <person name="Santpere G."/>
            <person name="Kirschner M.W."/>
            <person name="Hoffmann A.A."/>
            <person name="Oakeshott J.G."/>
            <person name="Zhang G."/>
        </authorList>
    </citation>
    <scope>NUCLEOTIDE SEQUENCE</scope>
    <source>
        <strain evidence="11">BGI-SZ-2011g</strain>
    </source>
</reference>
<dbReference type="Gene3D" id="3.30.160.60">
    <property type="entry name" value="Classic Zinc Finger"/>
    <property type="match status" value="4"/>
</dbReference>
<organism evidence="11 12">
    <name type="scientific">Drosophila rubida</name>
    <dbReference type="NCBI Taxonomy" id="30044"/>
    <lineage>
        <taxon>Eukaryota</taxon>
        <taxon>Metazoa</taxon>
        <taxon>Ecdysozoa</taxon>
        <taxon>Arthropoda</taxon>
        <taxon>Hexapoda</taxon>
        <taxon>Insecta</taxon>
        <taxon>Pterygota</taxon>
        <taxon>Neoptera</taxon>
        <taxon>Endopterygota</taxon>
        <taxon>Diptera</taxon>
        <taxon>Brachycera</taxon>
        <taxon>Muscomorpha</taxon>
        <taxon>Ephydroidea</taxon>
        <taxon>Drosophilidae</taxon>
        <taxon>Drosophila</taxon>
    </lineage>
</organism>
<dbReference type="PROSITE" id="PS51915">
    <property type="entry name" value="ZAD"/>
    <property type="match status" value="1"/>
</dbReference>
<evidence type="ECO:0000256" key="6">
    <source>
        <dbReference type="ARBA" id="ARBA00023242"/>
    </source>
</evidence>
<dbReference type="InterPro" id="IPR013087">
    <property type="entry name" value="Znf_C2H2_type"/>
</dbReference>
<evidence type="ECO:0000256" key="2">
    <source>
        <dbReference type="ARBA" id="ARBA00022723"/>
    </source>
</evidence>
<feature type="domain" description="C2H2-type" evidence="9">
    <location>
        <begin position="228"/>
        <end position="250"/>
    </location>
</feature>
<dbReference type="GO" id="GO:0008270">
    <property type="term" value="F:zinc ion binding"/>
    <property type="evidence" value="ECO:0007669"/>
    <property type="project" value="UniProtKB-UniRule"/>
</dbReference>
<dbReference type="InterPro" id="IPR012934">
    <property type="entry name" value="Znf_AD"/>
</dbReference>
<dbReference type="GO" id="GO:0003676">
    <property type="term" value="F:nucleic acid binding"/>
    <property type="evidence" value="ECO:0007669"/>
    <property type="project" value="InterPro"/>
</dbReference>
<feature type="domain" description="C2H2-type" evidence="9">
    <location>
        <begin position="199"/>
        <end position="227"/>
    </location>
</feature>
<dbReference type="Pfam" id="PF12171">
    <property type="entry name" value="zf-C2H2_jaz"/>
    <property type="match status" value="1"/>
</dbReference>
<dbReference type="PANTHER" id="PTHR16515">
    <property type="entry name" value="PR DOMAIN ZINC FINGER PROTEIN"/>
    <property type="match status" value="1"/>
</dbReference>
<dbReference type="EMBL" id="JAJJHW010003409">
    <property type="protein sequence ID" value="KAH8359800.1"/>
    <property type="molecule type" value="Genomic_DNA"/>
</dbReference>
<dbReference type="PANTHER" id="PTHR16515:SF66">
    <property type="entry name" value="C2H2-TYPE DOMAIN-CONTAINING PROTEIN"/>
    <property type="match status" value="1"/>
</dbReference>
<dbReference type="FunFam" id="3.30.160.60:FF:000630">
    <property type="entry name" value="Zinc finger protein 180"/>
    <property type="match status" value="1"/>
</dbReference>
<gene>
    <name evidence="11" type="ORF">KR093_008912</name>
</gene>
<dbReference type="SMART" id="SM00355">
    <property type="entry name" value="ZnF_C2H2"/>
    <property type="match status" value="5"/>
</dbReference>
<dbReference type="SUPFAM" id="SSF57667">
    <property type="entry name" value="beta-beta-alpha zinc fingers"/>
    <property type="match status" value="3"/>
</dbReference>
<dbReference type="Pfam" id="PF07776">
    <property type="entry name" value="zf-AD"/>
    <property type="match status" value="1"/>
</dbReference>
<dbReference type="SUPFAM" id="SSF57716">
    <property type="entry name" value="Glucocorticoid receptor-like (DNA-binding domain)"/>
    <property type="match status" value="1"/>
</dbReference>
<dbReference type="PROSITE" id="PS00028">
    <property type="entry name" value="ZINC_FINGER_C2H2_1"/>
    <property type="match status" value="4"/>
</dbReference>
<dbReference type="SMART" id="SM00451">
    <property type="entry name" value="ZnF_U1"/>
    <property type="match status" value="1"/>
</dbReference>
<evidence type="ECO:0000256" key="8">
    <source>
        <dbReference type="PROSITE-ProRule" id="PRU01263"/>
    </source>
</evidence>
<dbReference type="Proteomes" id="UP001200034">
    <property type="component" value="Unassembled WGS sequence"/>
</dbReference>
<evidence type="ECO:0000256" key="3">
    <source>
        <dbReference type="ARBA" id="ARBA00022737"/>
    </source>
</evidence>
<feature type="domain" description="C2H2-type" evidence="9">
    <location>
        <begin position="291"/>
        <end position="320"/>
    </location>
</feature>
<dbReference type="GO" id="GO:0005634">
    <property type="term" value="C:nucleus"/>
    <property type="evidence" value="ECO:0007669"/>
    <property type="project" value="UniProtKB-SubCell"/>
</dbReference>
<dbReference type="Pfam" id="PF00096">
    <property type="entry name" value="zf-C2H2"/>
    <property type="match status" value="3"/>
</dbReference>
<evidence type="ECO:0000256" key="1">
    <source>
        <dbReference type="ARBA" id="ARBA00004123"/>
    </source>
</evidence>
<evidence type="ECO:0000256" key="7">
    <source>
        <dbReference type="PROSITE-ProRule" id="PRU00042"/>
    </source>
</evidence>
<feature type="domain" description="ZAD" evidence="10">
    <location>
        <begin position="5"/>
        <end position="80"/>
    </location>
</feature>
<dbReference type="InterPro" id="IPR036236">
    <property type="entry name" value="Znf_C2H2_sf"/>
</dbReference>
<dbReference type="FunFam" id="3.30.160.60:FF:000446">
    <property type="entry name" value="Zinc finger protein"/>
    <property type="match status" value="1"/>
</dbReference>
<evidence type="ECO:0000259" key="9">
    <source>
        <dbReference type="PROSITE" id="PS50157"/>
    </source>
</evidence>
<keyword evidence="6" id="KW-0539">Nucleus</keyword>
<keyword evidence="4 7" id="KW-0863">Zinc-finger</keyword>
<evidence type="ECO:0008006" key="13">
    <source>
        <dbReference type="Google" id="ProtNLM"/>
    </source>
</evidence>
<dbReference type="InterPro" id="IPR022755">
    <property type="entry name" value="Znf_C2H2_jaz"/>
</dbReference>
<proteinExistence type="predicted"/>
<keyword evidence="12" id="KW-1185">Reference proteome</keyword>
<dbReference type="GO" id="GO:0010468">
    <property type="term" value="P:regulation of gene expression"/>
    <property type="evidence" value="ECO:0007669"/>
    <property type="project" value="TreeGrafter"/>
</dbReference>
<name>A0AAD4PH19_9MUSC</name>
<feature type="binding site" evidence="8">
    <location>
        <position position="7"/>
    </location>
    <ligand>
        <name>Zn(2+)</name>
        <dbReference type="ChEBI" id="CHEBI:29105"/>
    </ligand>
</feature>
<evidence type="ECO:0000256" key="4">
    <source>
        <dbReference type="ARBA" id="ARBA00022771"/>
    </source>
</evidence>
<keyword evidence="5 8" id="KW-0862">Zinc</keyword>
<dbReference type="AlphaFoldDB" id="A0AAD4PH19"/>
<feature type="domain" description="C2H2-type" evidence="9">
    <location>
        <begin position="171"/>
        <end position="198"/>
    </location>
</feature>
<evidence type="ECO:0000313" key="12">
    <source>
        <dbReference type="Proteomes" id="UP001200034"/>
    </source>
</evidence>
<dbReference type="SMART" id="SM00868">
    <property type="entry name" value="zf-AD"/>
    <property type="match status" value="1"/>
</dbReference>
<protein>
    <recommendedName>
        <fullName evidence="13">Transcription factor Ouib</fullName>
    </recommendedName>
</protein>
<evidence type="ECO:0000313" key="11">
    <source>
        <dbReference type="EMBL" id="KAH8359800.1"/>
    </source>
</evidence>
<feature type="binding site" evidence="8">
    <location>
        <position position="56"/>
    </location>
    <ligand>
        <name>Zn(2+)</name>
        <dbReference type="ChEBI" id="CHEBI:29105"/>
    </ligand>
</feature>
<keyword evidence="2 8" id="KW-0479">Metal-binding</keyword>
<feature type="binding site" evidence="8">
    <location>
        <position position="53"/>
    </location>
    <ligand>
        <name>Zn(2+)</name>
        <dbReference type="ChEBI" id="CHEBI:29105"/>
    </ligand>
</feature>
<dbReference type="InterPro" id="IPR050331">
    <property type="entry name" value="Zinc_finger"/>
</dbReference>
<comment type="subcellular location">
    <subcellularLocation>
        <location evidence="1">Nucleus</location>
    </subcellularLocation>
</comment>
<comment type="caution">
    <text evidence="11">The sequence shown here is derived from an EMBL/GenBank/DDBJ whole genome shotgun (WGS) entry which is preliminary data.</text>
</comment>
<accession>A0AAD4PH19</accession>
<evidence type="ECO:0000256" key="5">
    <source>
        <dbReference type="ARBA" id="ARBA00022833"/>
    </source>
</evidence>
<evidence type="ECO:0000259" key="10">
    <source>
        <dbReference type="PROSITE" id="PS51915"/>
    </source>
</evidence>
<feature type="domain" description="C2H2-type" evidence="9">
    <location>
        <begin position="263"/>
        <end position="290"/>
    </location>
</feature>
<feature type="binding site" evidence="8">
    <location>
        <position position="10"/>
    </location>
    <ligand>
        <name>Zn(2+)</name>
        <dbReference type="ChEBI" id="CHEBI:29105"/>
    </ligand>
</feature>
<sequence length="331" mass="38085">MSHLILCRTCGEKIYSLNAKNLFGPEGKIFLKQIHTLTGIYLTEDPALPNHICICCRLDLNHSITFRERCIHTNMYLRRGKTGTTTDPLTTENAKIVKSVPQTYRTLSEQRRKEMEISRMQKKQNQTQQLSNSLAEIRKNLIIAQSESVVSNGYKLNLDRRNARTADNKTYVCDQCGRCFADASNLKIHIVRHTGVKAFECKECGKKYYTGHLLNLHIRVRHQGEMPYACKHCNQRFYTSTARCRHEQSHVEYLETSTKELTFSCTLCGKVFVNKSTLAKHAIVHTGEQPFYCEICYIYFNRKSSLQTHFRSKAHQSKATSKLDETGVDSD</sequence>
<keyword evidence="3" id="KW-0677">Repeat</keyword>